<dbReference type="InterPro" id="IPR018490">
    <property type="entry name" value="cNMP-bd_dom_sf"/>
</dbReference>
<dbReference type="OrthoDB" id="9127033at2"/>
<evidence type="ECO:0000256" key="3">
    <source>
        <dbReference type="ARBA" id="ARBA00023163"/>
    </source>
</evidence>
<dbReference type="SMART" id="SM00419">
    <property type="entry name" value="HTH_CRP"/>
    <property type="match status" value="1"/>
</dbReference>
<dbReference type="GO" id="GO:0003700">
    <property type="term" value="F:DNA-binding transcription factor activity"/>
    <property type="evidence" value="ECO:0007669"/>
    <property type="project" value="TreeGrafter"/>
</dbReference>
<dbReference type="GO" id="GO:0005829">
    <property type="term" value="C:cytosol"/>
    <property type="evidence" value="ECO:0007669"/>
    <property type="project" value="TreeGrafter"/>
</dbReference>
<evidence type="ECO:0000256" key="1">
    <source>
        <dbReference type="ARBA" id="ARBA00023015"/>
    </source>
</evidence>
<dbReference type="Pfam" id="PF13545">
    <property type="entry name" value="HTH_Crp_2"/>
    <property type="match status" value="1"/>
</dbReference>
<dbReference type="Proteomes" id="UP000030130">
    <property type="component" value="Unassembled WGS sequence"/>
</dbReference>
<dbReference type="GeneID" id="57239809"/>
<dbReference type="PANTHER" id="PTHR24567:SF74">
    <property type="entry name" value="HTH-TYPE TRANSCRIPTIONAL REGULATOR ARCR"/>
    <property type="match status" value="1"/>
</dbReference>
<dbReference type="eggNOG" id="COG0664">
    <property type="taxonomic scope" value="Bacteria"/>
</dbReference>
<feature type="domain" description="HTH crp-type" evidence="5">
    <location>
        <begin position="151"/>
        <end position="223"/>
    </location>
</feature>
<sequence>MWKTASDKGLGHLLRDVWPLLNEEERELLDSEIRPFPCKKASTVFSEGDIPNSLFYLYEGKIKILREGVYGRFHISRIVKPGQFFGMRPYFAEETCSSTAIAVENSKVLAIPVEAIEALLKGNTSFCRYFLKALAKELGYAEKRTVTLTQKHVRGRLAETLLILKENFGFENDGATLSIYLSREELATLSNMTVSNAIRTLSTFVSERMLALDGKRIKIIDCDRLQKTARSG</sequence>
<evidence type="ECO:0000256" key="2">
    <source>
        <dbReference type="ARBA" id="ARBA00023125"/>
    </source>
</evidence>
<dbReference type="Gene3D" id="2.60.120.10">
    <property type="entry name" value="Jelly Rolls"/>
    <property type="match status" value="1"/>
</dbReference>
<dbReference type="PANTHER" id="PTHR24567">
    <property type="entry name" value="CRP FAMILY TRANSCRIPTIONAL REGULATORY PROTEIN"/>
    <property type="match status" value="1"/>
</dbReference>
<evidence type="ECO:0000313" key="7">
    <source>
        <dbReference type="Proteomes" id="UP000030130"/>
    </source>
</evidence>
<reference evidence="6 7" key="1">
    <citation type="submission" date="2014-08" db="EMBL/GenBank/DDBJ databases">
        <title>Porphyromonas gulae strain:COT-052_OH1451 Genome sequencing.</title>
        <authorList>
            <person name="Wallis C."/>
            <person name="Deusch O."/>
            <person name="O'Flynn C."/>
            <person name="Davis I."/>
            <person name="Jospin G."/>
            <person name="Darling A.E."/>
            <person name="Coil D.A."/>
            <person name="Alexiev A."/>
            <person name="Horsfall A."/>
            <person name="Kirkwood N."/>
            <person name="Harris S."/>
            <person name="Eisen J.A."/>
        </authorList>
    </citation>
    <scope>NUCLEOTIDE SEQUENCE [LARGE SCALE GENOMIC DNA]</scope>
    <source>
        <strain evidence="7">COT-052 OH1451</strain>
    </source>
</reference>
<dbReference type="STRING" id="111105.HR09_05560"/>
<dbReference type="InterPro" id="IPR000595">
    <property type="entry name" value="cNMP-bd_dom"/>
</dbReference>
<keyword evidence="3" id="KW-0804">Transcription</keyword>
<dbReference type="InterPro" id="IPR014710">
    <property type="entry name" value="RmlC-like_jellyroll"/>
</dbReference>
<evidence type="ECO:0000259" key="4">
    <source>
        <dbReference type="PROSITE" id="PS50042"/>
    </source>
</evidence>
<dbReference type="CDD" id="cd00038">
    <property type="entry name" value="CAP_ED"/>
    <property type="match status" value="1"/>
</dbReference>
<dbReference type="SMART" id="SM00100">
    <property type="entry name" value="cNMP"/>
    <property type="match status" value="1"/>
</dbReference>
<dbReference type="PROSITE" id="PS50042">
    <property type="entry name" value="CNMP_BINDING_3"/>
    <property type="match status" value="1"/>
</dbReference>
<name>A0A099WW06_9PORP</name>
<organism evidence="6 7">
    <name type="scientific">Porphyromonas gulae</name>
    <dbReference type="NCBI Taxonomy" id="111105"/>
    <lineage>
        <taxon>Bacteria</taxon>
        <taxon>Pseudomonadati</taxon>
        <taxon>Bacteroidota</taxon>
        <taxon>Bacteroidia</taxon>
        <taxon>Bacteroidales</taxon>
        <taxon>Porphyromonadaceae</taxon>
        <taxon>Porphyromonas</taxon>
    </lineage>
</organism>
<evidence type="ECO:0000313" key="6">
    <source>
        <dbReference type="EMBL" id="KGN88230.1"/>
    </source>
</evidence>
<dbReference type="SUPFAM" id="SSF46785">
    <property type="entry name" value="Winged helix' DNA-binding domain"/>
    <property type="match status" value="1"/>
</dbReference>
<proteinExistence type="predicted"/>
<dbReference type="InterPro" id="IPR036388">
    <property type="entry name" value="WH-like_DNA-bd_sf"/>
</dbReference>
<keyword evidence="2" id="KW-0238">DNA-binding</keyword>
<gene>
    <name evidence="6" type="ORF">HR08_00070</name>
</gene>
<dbReference type="GO" id="GO:0003677">
    <property type="term" value="F:DNA binding"/>
    <property type="evidence" value="ECO:0007669"/>
    <property type="project" value="UniProtKB-KW"/>
</dbReference>
<dbReference type="Pfam" id="PF00027">
    <property type="entry name" value="cNMP_binding"/>
    <property type="match status" value="1"/>
</dbReference>
<dbReference type="Gene3D" id="1.10.10.10">
    <property type="entry name" value="Winged helix-like DNA-binding domain superfamily/Winged helix DNA-binding domain"/>
    <property type="match status" value="1"/>
</dbReference>
<evidence type="ECO:0000259" key="5">
    <source>
        <dbReference type="PROSITE" id="PS51063"/>
    </source>
</evidence>
<dbReference type="PROSITE" id="PS51063">
    <property type="entry name" value="HTH_CRP_2"/>
    <property type="match status" value="1"/>
</dbReference>
<dbReference type="InterPro" id="IPR036390">
    <property type="entry name" value="WH_DNA-bd_sf"/>
</dbReference>
<keyword evidence="1" id="KW-0805">Transcription regulation</keyword>
<accession>A0A099WW06</accession>
<feature type="domain" description="Cyclic nucleotide-binding" evidence="4">
    <location>
        <begin position="17"/>
        <end position="137"/>
    </location>
</feature>
<dbReference type="EMBL" id="JRAI01000002">
    <property type="protein sequence ID" value="KGN88230.1"/>
    <property type="molecule type" value="Genomic_DNA"/>
</dbReference>
<dbReference type="AlphaFoldDB" id="A0A099WW06"/>
<protein>
    <submittedName>
        <fullName evidence="6">Crp/Fnr family transcriptional regulator</fullName>
    </submittedName>
</protein>
<dbReference type="RefSeq" id="WP_039418872.1">
    <property type="nucleotide sequence ID" value="NZ_JRAI01000002.1"/>
</dbReference>
<dbReference type="InterPro" id="IPR012318">
    <property type="entry name" value="HTH_CRP"/>
</dbReference>
<dbReference type="InterPro" id="IPR050397">
    <property type="entry name" value="Env_Response_Regulators"/>
</dbReference>
<comment type="caution">
    <text evidence="6">The sequence shown here is derived from an EMBL/GenBank/DDBJ whole genome shotgun (WGS) entry which is preliminary data.</text>
</comment>
<dbReference type="SUPFAM" id="SSF51206">
    <property type="entry name" value="cAMP-binding domain-like"/>
    <property type="match status" value="1"/>
</dbReference>